<feature type="compositionally biased region" description="Polar residues" evidence="3">
    <location>
        <begin position="292"/>
        <end position="308"/>
    </location>
</feature>
<dbReference type="SUPFAM" id="SSF54160">
    <property type="entry name" value="Chromo domain-like"/>
    <property type="match status" value="1"/>
</dbReference>
<name>A0A098DUU3_GIBZE</name>
<accession>A0A098DUU3</accession>
<dbReference type="eggNOG" id="ENOG502S6DU">
    <property type="taxonomic scope" value="Eukaryota"/>
</dbReference>
<proteinExistence type="predicted"/>
<evidence type="ECO:0000256" key="3">
    <source>
        <dbReference type="SAM" id="MobiDB-lite"/>
    </source>
</evidence>
<organism evidence="4 6">
    <name type="scientific">Gibberella zeae (strain ATCC MYA-4620 / CBS 123657 / FGSC 9075 / NRRL 31084 / PH-1)</name>
    <name type="common">Wheat head blight fungus</name>
    <name type="synonym">Fusarium graminearum</name>
    <dbReference type="NCBI Taxonomy" id="229533"/>
    <lineage>
        <taxon>Eukaryota</taxon>
        <taxon>Fungi</taxon>
        <taxon>Dikarya</taxon>
        <taxon>Ascomycota</taxon>
        <taxon>Pezizomycotina</taxon>
        <taxon>Sordariomycetes</taxon>
        <taxon>Hypocreomycetidae</taxon>
        <taxon>Hypocreales</taxon>
        <taxon>Nectriaceae</taxon>
        <taxon>Fusarium</taxon>
    </lineage>
</organism>
<dbReference type="InterPro" id="IPR038609">
    <property type="entry name" value="HDA1_su2/3_sf"/>
</dbReference>
<feature type="region of interest" description="Disordered" evidence="3">
    <location>
        <begin position="1614"/>
        <end position="1676"/>
    </location>
</feature>
<reference evidence="5 6" key="2">
    <citation type="journal article" date="2010" name="Nature">
        <title>Comparative genomics reveals mobile pathogenicity chromosomes in Fusarium.</title>
        <authorList>
            <person name="Ma L.J."/>
            <person name="van der Does H.C."/>
            <person name="Borkovich K.A."/>
            <person name="Coleman J.J."/>
            <person name="Daboussi M.J."/>
            <person name="Di Pietro A."/>
            <person name="Dufresne M."/>
            <person name="Freitag M."/>
            <person name="Grabherr M."/>
            <person name="Henrissat B."/>
            <person name="Houterman P.M."/>
            <person name="Kang S."/>
            <person name="Shim W.B."/>
            <person name="Woloshuk C."/>
            <person name="Xie X."/>
            <person name="Xu J.R."/>
            <person name="Antoniw J."/>
            <person name="Baker S.E."/>
            <person name="Bluhm B.H."/>
            <person name="Breakspear A."/>
            <person name="Brown D.W."/>
            <person name="Butchko R.A."/>
            <person name="Chapman S."/>
            <person name="Coulson R."/>
            <person name="Coutinho P.M."/>
            <person name="Danchin E.G."/>
            <person name="Diener A."/>
            <person name="Gale L.R."/>
            <person name="Gardiner D.M."/>
            <person name="Goff S."/>
            <person name="Hammond-Kosack K.E."/>
            <person name="Hilburn K."/>
            <person name="Hua-Van A."/>
            <person name="Jonkers W."/>
            <person name="Kazan K."/>
            <person name="Kodira C.D."/>
            <person name="Koehrsen M."/>
            <person name="Kumar L."/>
            <person name="Lee Y.H."/>
            <person name="Li L."/>
            <person name="Manners J.M."/>
            <person name="Miranda-Saavedra D."/>
            <person name="Mukherjee M."/>
            <person name="Park G."/>
            <person name="Park J."/>
            <person name="Park S.Y."/>
            <person name="Proctor R.H."/>
            <person name="Regev A."/>
            <person name="Ruiz-Roldan M.C."/>
            <person name="Sain D."/>
            <person name="Sakthikumar S."/>
            <person name="Sykes S."/>
            <person name="Schwartz D.C."/>
            <person name="Turgeon B.G."/>
            <person name="Wapinski I."/>
            <person name="Yoder O."/>
            <person name="Young S."/>
            <person name="Zeng Q."/>
            <person name="Zhou S."/>
            <person name="Galagan J."/>
            <person name="Cuomo C.A."/>
            <person name="Kistler H.C."/>
            <person name="Rep M."/>
        </authorList>
    </citation>
    <scope>GENOME REANNOTATION</scope>
    <source>
        <strain evidence="6">ATCC MYA-4620 / CBS 123657 / FGSC 9075 / NRRL 31084 / PH-1</strain>
        <strain evidence="5">PH-1 / ATCC MYA-4620 / FGSC 9075 / NRRL 31084</strain>
    </source>
</reference>
<dbReference type="PANTHER" id="PTHR34491">
    <property type="entry name" value="A-TYPE INCLUSION PROTEIN, PUTATIVE-RELATED"/>
    <property type="match status" value="1"/>
</dbReference>
<feature type="compositionally biased region" description="Polar residues" evidence="3">
    <location>
        <begin position="7"/>
        <end position="19"/>
    </location>
</feature>
<dbReference type="Proteomes" id="UP000070720">
    <property type="component" value="Chromosome 4"/>
</dbReference>
<feature type="compositionally biased region" description="Polar residues" evidence="3">
    <location>
        <begin position="657"/>
        <end position="668"/>
    </location>
</feature>
<feature type="compositionally biased region" description="Polar residues" evidence="3">
    <location>
        <begin position="618"/>
        <end position="627"/>
    </location>
</feature>
<feature type="compositionally biased region" description="Polar residues" evidence="3">
    <location>
        <begin position="270"/>
        <end position="281"/>
    </location>
</feature>
<feature type="compositionally biased region" description="Basic and acidic residues" evidence="3">
    <location>
        <begin position="439"/>
        <end position="465"/>
    </location>
</feature>
<feature type="region of interest" description="Disordered" evidence="3">
    <location>
        <begin position="965"/>
        <end position="1043"/>
    </location>
</feature>
<feature type="compositionally biased region" description="Polar residues" evidence="3">
    <location>
        <begin position="1023"/>
        <end position="1034"/>
    </location>
</feature>
<feature type="compositionally biased region" description="Basic and acidic residues" evidence="3">
    <location>
        <begin position="410"/>
        <end position="422"/>
    </location>
</feature>
<feature type="region of interest" description="Disordered" evidence="3">
    <location>
        <begin position="141"/>
        <end position="631"/>
    </location>
</feature>
<evidence type="ECO:0000313" key="5">
    <source>
        <dbReference type="EnsemblFungi" id="CEF85646"/>
    </source>
</evidence>
<feature type="compositionally biased region" description="Low complexity" evidence="3">
    <location>
        <begin position="1623"/>
        <end position="1641"/>
    </location>
</feature>
<evidence type="ECO:0000256" key="2">
    <source>
        <dbReference type="SAM" id="Coils"/>
    </source>
</evidence>
<comment type="subunit">
    <text evidence="1">Component of the NuA4 histone acetyltransferase complex.</text>
</comment>
<keyword evidence="6" id="KW-1185">Reference proteome</keyword>
<feature type="region of interest" description="Disordered" evidence="3">
    <location>
        <begin position="1"/>
        <end position="85"/>
    </location>
</feature>
<dbReference type="EnsemblFungi" id="CEF85646">
    <property type="protein sequence ID" value="CEF85646"/>
    <property type="gene ID" value="FGRRES_16820"/>
</dbReference>
<dbReference type="CDD" id="cd00024">
    <property type="entry name" value="CD_CSD"/>
    <property type="match status" value="1"/>
</dbReference>
<feature type="region of interest" description="Disordered" evidence="3">
    <location>
        <begin position="657"/>
        <end position="678"/>
    </location>
</feature>
<feature type="region of interest" description="Disordered" evidence="3">
    <location>
        <begin position="696"/>
        <end position="842"/>
    </location>
</feature>
<evidence type="ECO:0000256" key="1">
    <source>
        <dbReference type="ARBA" id="ARBA00011353"/>
    </source>
</evidence>
<evidence type="ECO:0000313" key="6">
    <source>
        <dbReference type="Proteomes" id="UP000070720"/>
    </source>
</evidence>
<feature type="compositionally biased region" description="Polar residues" evidence="3">
    <location>
        <begin position="702"/>
        <end position="720"/>
    </location>
</feature>
<reference evidence="5" key="4">
    <citation type="submission" date="2017-01" db="UniProtKB">
        <authorList>
            <consortium name="EnsemblFungi"/>
        </authorList>
    </citation>
    <scope>IDENTIFICATION</scope>
    <source>
        <strain evidence="5">PH-1 / ATCC MYA-4620 / FGSC 9075 / NRRL 31084</strain>
    </source>
</reference>
<feature type="coiled-coil region" evidence="2">
    <location>
        <begin position="1476"/>
        <end position="1612"/>
    </location>
</feature>
<feature type="compositionally biased region" description="Polar residues" evidence="3">
    <location>
        <begin position="557"/>
        <end position="606"/>
    </location>
</feature>
<feature type="compositionally biased region" description="Basic and acidic residues" evidence="3">
    <location>
        <begin position="344"/>
        <end position="356"/>
    </location>
</feature>
<reference evidence="4 6" key="3">
    <citation type="journal article" date="2015" name="BMC Genomics">
        <title>The completed genome sequence of the pathogenic ascomycete fungus Fusarium graminearum.</title>
        <authorList>
            <person name="King R."/>
            <person name="Urban M."/>
            <person name="Hammond-Kosack M.C."/>
            <person name="Hassani-Pak K."/>
            <person name="Hammond-Kosack K.E."/>
        </authorList>
    </citation>
    <scope>NUCLEOTIDE SEQUENCE [LARGE SCALE GENOMIC DNA]</scope>
    <source>
        <strain evidence="6">ATCC MYA-4620 / CBS 123657 / FGSC 9075 / NRRL 31084 / PH-1</strain>
        <strain evidence="4">PH-1</strain>
    </source>
</reference>
<feature type="compositionally biased region" description="Polar residues" evidence="3">
    <location>
        <begin position="727"/>
        <end position="791"/>
    </location>
</feature>
<feature type="compositionally biased region" description="Polar residues" evidence="3">
    <location>
        <begin position="48"/>
        <end position="58"/>
    </location>
</feature>
<keyword evidence="2" id="KW-0175">Coiled coil</keyword>
<dbReference type="InterPro" id="IPR016197">
    <property type="entry name" value="Chromo-like_dom_sf"/>
</dbReference>
<dbReference type="EMBL" id="HG970335">
    <property type="protein sequence ID" value="CEF85646.1"/>
    <property type="molecule type" value="Genomic_DNA"/>
</dbReference>
<dbReference type="Gene3D" id="2.40.50.40">
    <property type="match status" value="1"/>
</dbReference>
<gene>
    <name evidence="5" type="primary">FG07346.1</name>
    <name evidence="4" type="ORF">FGRAMPH1_01T24591</name>
</gene>
<feature type="compositionally biased region" description="Polar residues" evidence="3">
    <location>
        <begin position="1645"/>
        <end position="1676"/>
    </location>
</feature>
<feature type="region of interest" description="Disordered" evidence="3">
    <location>
        <begin position="1340"/>
        <end position="1372"/>
    </location>
</feature>
<feature type="compositionally biased region" description="Polar residues" evidence="3">
    <location>
        <begin position="186"/>
        <end position="209"/>
    </location>
</feature>
<sequence>MVKTRKTTASIQTRNQRTSLNRKSKRKRDKDSGSDVEPLSARKRRKSSIPQRSSQSHAQVEYPDQDSEEAEKETSEDSDTQEDTALKRGWYLVRAVIDERFEASDGETRHEYLVDWEPGPQETYQPTWELAENLNADALRDWEKKKDKRERQKLRREAQRQNTRSRRGLRSLTPRTASAEPAAFNERQQLETLNASFQNRSRSNSINQDVRTRKRPRLEQESVFSEEPVPSIVSASSVDVESVGSLESPARPSRNFAIVLRKPDNFDPSEYQSVHGSSQKISDLEDDDQRLVFTSQLTQDTIPDSQDLSGRWDPRNLGSQTGVQEPDSLGPPADQLSVALSHPEPGDQGRGTRDPEIGTPAEVVADPEIEIPQSIDCSAEFDSPSSGPGQEEACLEDEQPYYGNGGDAGVDNHSDNENRETDDSQAGQNFEVDDSDIEDSIRKQLLEDNQDFHRNDSNHDRHFSEDSEYSLNQSFDTANSGTTQEHPNSADSYVPPDQQTQDNTLTESSGNGQRVSELGISQTIDSPLSGRATDSAQRIDSERSSPRYRGSVDALHTDTSQSQQPDINLSSQPSEQGHFDTSGTKPSHRSGSLSSETTQLEAQPFSSDEVDRIIPDSQEFSNSTAELQSDAPRILTVSNKAQITPFASQAEFVPDSAITSSHIPSHQPDQPRLASLAREDVFDSLTTTDQGLHRVPTASIREFSTSNNTQNTPVFFTQPQGIHESPVISSSLSRLETSEVVQGSLDPNSSTKSTDIPHNTEQSDFNELQAAQSQPQRHANSQEPETTSDPQFAQDKPGINYDIERRSEQPSRTYSARIPPSELPRPTTETLKMERSHSQSRSLAVDELKNFVDFGTDSVSGQVGDGESLDAASYGISNEQESILGASTSGLDIAVSSSEATIQSQPIYSVDPWKPEALGTTPEAPAPSISPASIMANPHRSAFDTMREMVDRAFVNSRESIARSLMSQEPLDRTPPATISPADISRVIDPPEATHTLNLTNRGTIPSEIGSPGPSITMGQIPEEQNSDTSSQSSQREDGYTQHVITLPMQASKRPYYGEMIKDYKTEIQAFSASFTGEPGEQPSELLVKKIHDLFDRLFDICDYPPNVVGTVLESQPSADIAKFCCDANPKFNFLFELMTGLDEKEKEVLIVIRNQELMRLIFALTEVAEIECSAEGINRRTDFPSAIRITLALWDEDFNPFNFDVVIGYDYHYIRSRIAMQLASGTGRKSPVVLLLVTTYSVEHVSLHPLNNASKLEETNAMLACTVSAGRYLEDPERGYSEPHEIAEIFARYLNGITDTLNWEPQGIPDDVLDIFEGPMSQNQLLFAVDDLHGNGHKRKFSDGGEAADAKRTRTLPLRDPPVGSNNPPMPLATRQWLDSALLRGEANSREATTSVRVAVLDSLREQADEYKRRVLLAAEVDVEQKNHINRLDKELKDYRKTATKIGLSNRAAIQDRTVFEKEKSKAEAALQAATAAAHKESEKYKQKIAELESTIGHLREAPGAAERQDALSAAQKQLQITEDKLKAALTDVEFMRSRYQDVGSAAAQLSNEVNALKTQNVALEQKASANLLAIHAQQASGERQAMQQAIENLQAQLQQRDAELTAAHQKLNSFANGRNTRGGSMPRSPRVPSGVSPRPNRAYTGSASRGTSPSGPGTQFMSQQAQNTRWNPIQ</sequence>
<feature type="compositionally biased region" description="Polar residues" evidence="3">
    <location>
        <begin position="469"/>
        <end position="536"/>
    </location>
</feature>
<protein>
    <submittedName>
        <fullName evidence="4">Chromosome 4, complete genome</fullName>
    </submittedName>
</protein>
<dbReference type="InParanoid" id="A0A098DUU3"/>
<dbReference type="PANTHER" id="PTHR34491:SF156">
    <property type="entry name" value="KINESIN MOTOR DOMAIN-CONTAINING PROTEIN"/>
    <property type="match status" value="1"/>
</dbReference>
<feature type="compositionally biased region" description="Acidic residues" evidence="3">
    <location>
        <begin position="63"/>
        <end position="82"/>
    </location>
</feature>
<accession>A0A0E0SGT3</accession>
<dbReference type="VEuPathDB" id="FungiDB:FGRAMPH1_01G24591"/>
<feature type="compositionally biased region" description="Polar residues" evidence="3">
    <location>
        <begin position="995"/>
        <end position="1004"/>
    </location>
</feature>
<reference evidence="5 6" key="1">
    <citation type="journal article" date="2007" name="Science">
        <title>The Fusarium graminearum genome reveals a link between localized polymorphism and pathogen specialization.</title>
        <authorList>
            <person name="Cuomo C.A."/>
            <person name="Gueldener U."/>
            <person name="Xu J.-R."/>
            <person name="Trail F."/>
            <person name="Turgeon B.G."/>
            <person name="Di Pietro A."/>
            <person name="Walton J.D."/>
            <person name="Ma L.-J."/>
            <person name="Baker S.E."/>
            <person name="Rep M."/>
            <person name="Adam G."/>
            <person name="Antoniw J."/>
            <person name="Baldwin T."/>
            <person name="Calvo S.E."/>
            <person name="Chang Y.-L."/>
            <person name="DeCaprio D."/>
            <person name="Gale L.R."/>
            <person name="Gnerre S."/>
            <person name="Goswami R.S."/>
            <person name="Hammond-Kosack K."/>
            <person name="Harris L.J."/>
            <person name="Hilburn K."/>
            <person name="Kennell J.C."/>
            <person name="Kroken S."/>
            <person name="Magnuson J.K."/>
            <person name="Mannhaupt G."/>
            <person name="Mauceli E.W."/>
            <person name="Mewes H.-W."/>
            <person name="Mitterbauer R."/>
            <person name="Muehlbauer G."/>
            <person name="Muensterkoetter M."/>
            <person name="Nelson D."/>
            <person name="O'Donnell K."/>
            <person name="Ouellet T."/>
            <person name="Qi W."/>
            <person name="Quesneville H."/>
            <person name="Roncero M.I.G."/>
            <person name="Seong K.-Y."/>
            <person name="Tetko I.V."/>
            <person name="Urban M."/>
            <person name="Waalwijk C."/>
            <person name="Ward T.J."/>
            <person name="Yao J."/>
            <person name="Birren B.W."/>
            <person name="Kistler H.C."/>
        </authorList>
    </citation>
    <scope>NUCLEOTIDE SEQUENCE [LARGE SCALE GENOMIC DNA]</scope>
    <source>
        <strain evidence="6">ATCC MYA-4620 / CBS 123657 / FGSC 9075 / NRRL 31084 / PH-1</strain>
        <strain evidence="5">PH-1 / ATCC MYA-4620 / FGSC 9075 / NRRL 31084</strain>
    </source>
</reference>
<dbReference type="STRING" id="229533.A0A098DUU3"/>
<dbReference type="Gene3D" id="3.40.50.12360">
    <property type="match status" value="1"/>
</dbReference>
<evidence type="ECO:0000313" key="4">
    <source>
        <dbReference type="EMBL" id="CEF85646.1"/>
    </source>
</evidence>